<gene>
    <name evidence="2" type="ORF">Scep_004517</name>
</gene>
<sequence length="104" mass="11850">MLSTEDRSSPDVLNWRKNLEVECVESESKVGLLPFENAWGGFITICSVVDSMKEQFYGQCEQLYTQKNESSEAGKIEAETENLESGSGKVKEYPTEEISDWEYH</sequence>
<evidence type="ECO:0000256" key="1">
    <source>
        <dbReference type="SAM" id="MobiDB-lite"/>
    </source>
</evidence>
<name>A0AAP0PVH8_9MAGN</name>
<evidence type="ECO:0000313" key="2">
    <source>
        <dbReference type="EMBL" id="KAK9157943.1"/>
    </source>
</evidence>
<feature type="compositionally biased region" description="Acidic residues" evidence="1">
    <location>
        <begin position="95"/>
        <end position="104"/>
    </location>
</feature>
<feature type="compositionally biased region" description="Basic and acidic residues" evidence="1">
    <location>
        <begin position="69"/>
        <end position="78"/>
    </location>
</feature>
<keyword evidence="3" id="KW-1185">Reference proteome</keyword>
<feature type="region of interest" description="Disordered" evidence="1">
    <location>
        <begin position="68"/>
        <end position="104"/>
    </location>
</feature>
<organism evidence="2 3">
    <name type="scientific">Stephania cephalantha</name>
    <dbReference type="NCBI Taxonomy" id="152367"/>
    <lineage>
        <taxon>Eukaryota</taxon>
        <taxon>Viridiplantae</taxon>
        <taxon>Streptophyta</taxon>
        <taxon>Embryophyta</taxon>
        <taxon>Tracheophyta</taxon>
        <taxon>Spermatophyta</taxon>
        <taxon>Magnoliopsida</taxon>
        <taxon>Ranunculales</taxon>
        <taxon>Menispermaceae</taxon>
        <taxon>Menispermoideae</taxon>
        <taxon>Cissampelideae</taxon>
        <taxon>Stephania</taxon>
    </lineage>
</organism>
<comment type="caution">
    <text evidence="2">The sequence shown here is derived from an EMBL/GenBank/DDBJ whole genome shotgun (WGS) entry which is preliminary data.</text>
</comment>
<protein>
    <submittedName>
        <fullName evidence="2">Uncharacterized protein</fullName>
    </submittedName>
</protein>
<evidence type="ECO:0000313" key="3">
    <source>
        <dbReference type="Proteomes" id="UP001419268"/>
    </source>
</evidence>
<dbReference type="AlphaFoldDB" id="A0AAP0PVH8"/>
<dbReference type="EMBL" id="JBBNAG010000002">
    <property type="protein sequence ID" value="KAK9157943.1"/>
    <property type="molecule type" value="Genomic_DNA"/>
</dbReference>
<reference evidence="2 3" key="1">
    <citation type="submission" date="2024-01" db="EMBL/GenBank/DDBJ databases">
        <title>Genome assemblies of Stephania.</title>
        <authorList>
            <person name="Yang L."/>
        </authorList>
    </citation>
    <scope>NUCLEOTIDE SEQUENCE [LARGE SCALE GENOMIC DNA]</scope>
    <source>
        <strain evidence="2">JXDWG</strain>
        <tissue evidence="2">Leaf</tissue>
    </source>
</reference>
<accession>A0AAP0PVH8</accession>
<proteinExistence type="predicted"/>
<dbReference type="Proteomes" id="UP001419268">
    <property type="component" value="Unassembled WGS sequence"/>
</dbReference>